<dbReference type="Pfam" id="PF17762">
    <property type="entry name" value="HTH_ParB"/>
    <property type="match status" value="1"/>
</dbReference>
<feature type="domain" description="ParB-like N-terminal" evidence="3">
    <location>
        <begin position="23"/>
        <end position="112"/>
    </location>
</feature>
<dbReference type="Proteomes" id="UP000194903">
    <property type="component" value="Unassembled WGS sequence"/>
</dbReference>
<dbReference type="PANTHER" id="PTHR33375">
    <property type="entry name" value="CHROMOSOME-PARTITIONING PROTEIN PARB-RELATED"/>
    <property type="match status" value="1"/>
</dbReference>
<dbReference type="Gene3D" id="3.90.1530.30">
    <property type="match status" value="1"/>
</dbReference>
<evidence type="ECO:0000313" key="4">
    <source>
        <dbReference type="EMBL" id="OUM20819.1"/>
    </source>
</evidence>
<evidence type="ECO:0000259" key="3">
    <source>
        <dbReference type="SMART" id="SM00470"/>
    </source>
</evidence>
<organism evidence="4 5">
    <name type="scientific">Butyricicoccus porcorum</name>
    <dbReference type="NCBI Taxonomy" id="1945634"/>
    <lineage>
        <taxon>Bacteria</taxon>
        <taxon>Bacillati</taxon>
        <taxon>Bacillota</taxon>
        <taxon>Clostridia</taxon>
        <taxon>Eubacteriales</taxon>
        <taxon>Butyricicoccaceae</taxon>
        <taxon>Butyricicoccus</taxon>
    </lineage>
</organism>
<dbReference type="OrthoDB" id="1937833at2"/>
<name>A0A252F4W9_9FIRM</name>
<evidence type="ECO:0000256" key="2">
    <source>
        <dbReference type="SAM" id="Coils"/>
    </source>
</evidence>
<dbReference type="SUPFAM" id="SSF110849">
    <property type="entry name" value="ParB/Sulfiredoxin"/>
    <property type="match status" value="1"/>
</dbReference>
<sequence>MSEVKLKFKKIETQEEQFLLKEGRIKISELKPHPQNNYYFDDMVDDVWDDFLQSVRTSGVTNAITITQDKTIISGHQRVRACNVLGIEEISYKMIEYTDEQKEIKDLIESNLKQRVAGNSNPVKLGRCFTFLKDYYGITHGGDRKSEKIKTANGVLEITQEELAAQCGYSVDVLQRAESITKLPQEIQDLVQEGNISPSTASRLIARLSPEEQEQLAASLPATKKLTQKQVQQYIRDISDRDVQIGEQANELVHLKQKNMELQSSLDKAQKPETITVYPDDYDKTKRENKERARDYEILNQEYQKRCQELRDLKEKMRGYEEKSPEKQFDEQLKDDTIFFCAKVSNFLKAVGGYAYLTEHIDGLPQEQRNGYIKAISSVGAWAQNILDCVNKGVTVYE</sequence>
<dbReference type="GO" id="GO:0005694">
    <property type="term" value="C:chromosome"/>
    <property type="evidence" value="ECO:0007669"/>
    <property type="project" value="TreeGrafter"/>
</dbReference>
<dbReference type="EMBL" id="NHOC01000004">
    <property type="protein sequence ID" value="OUM20819.1"/>
    <property type="molecule type" value="Genomic_DNA"/>
</dbReference>
<reference evidence="4 5" key="1">
    <citation type="submission" date="2017-05" db="EMBL/GenBank/DDBJ databases">
        <title>Butyricicoccus porcorum sp. nov. a butyrate-producing bacterium from the swine intestinal tract.</title>
        <authorList>
            <person name="Trachsel J."/>
            <person name="Humphrey S."/>
            <person name="Allen H.K."/>
        </authorList>
    </citation>
    <scope>NUCLEOTIDE SEQUENCE [LARGE SCALE GENOMIC DNA]</scope>
    <source>
        <strain evidence="4">BB10</strain>
    </source>
</reference>
<keyword evidence="1" id="KW-0159">Chromosome partition</keyword>
<dbReference type="InterPro" id="IPR036086">
    <property type="entry name" value="ParB/Sulfiredoxin_sf"/>
</dbReference>
<dbReference type="PANTHER" id="PTHR33375:SF1">
    <property type="entry name" value="CHROMOSOME-PARTITIONING PROTEIN PARB-RELATED"/>
    <property type="match status" value="1"/>
</dbReference>
<dbReference type="InterPro" id="IPR003115">
    <property type="entry name" value="ParB_N"/>
</dbReference>
<dbReference type="SMART" id="SM00470">
    <property type="entry name" value="ParB"/>
    <property type="match status" value="1"/>
</dbReference>
<proteinExistence type="predicted"/>
<feature type="coiled-coil region" evidence="2">
    <location>
        <begin position="282"/>
        <end position="323"/>
    </location>
</feature>
<evidence type="ECO:0000256" key="1">
    <source>
        <dbReference type="ARBA" id="ARBA00022829"/>
    </source>
</evidence>
<keyword evidence="2" id="KW-0175">Coiled coil</keyword>
<dbReference type="InterPro" id="IPR041468">
    <property type="entry name" value="HTH_ParB/Spo0J"/>
</dbReference>
<comment type="caution">
    <text evidence="4">The sequence shown here is derived from an EMBL/GenBank/DDBJ whole genome shotgun (WGS) entry which is preliminary data.</text>
</comment>
<accession>A0A252F4W9</accession>
<evidence type="ECO:0000313" key="5">
    <source>
        <dbReference type="Proteomes" id="UP000194903"/>
    </source>
</evidence>
<gene>
    <name evidence="4" type="ORF">CBW42_04270</name>
</gene>
<dbReference type="InterPro" id="IPR050336">
    <property type="entry name" value="Chromosome_partition/occlusion"/>
</dbReference>
<keyword evidence="5" id="KW-1185">Reference proteome</keyword>
<protein>
    <recommendedName>
        <fullName evidence="3">ParB-like N-terminal domain-containing protein</fullName>
    </recommendedName>
</protein>
<dbReference type="GO" id="GO:0007059">
    <property type="term" value="P:chromosome segregation"/>
    <property type="evidence" value="ECO:0007669"/>
    <property type="project" value="UniProtKB-KW"/>
</dbReference>
<dbReference type="Gene3D" id="1.10.10.2830">
    <property type="match status" value="1"/>
</dbReference>
<dbReference type="AlphaFoldDB" id="A0A252F4W9"/>
<dbReference type="SUPFAM" id="SSF109709">
    <property type="entry name" value="KorB DNA-binding domain-like"/>
    <property type="match status" value="1"/>
</dbReference>